<evidence type="ECO:0000256" key="3">
    <source>
        <dbReference type="ARBA" id="ARBA00023125"/>
    </source>
</evidence>
<comment type="similarity">
    <text evidence="1">Belongs to the LysR transcriptional regulatory family.</text>
</comment>
<protein>
    <submittedName>
        <fullName evidence="6">LysR family transcriptional regulator</fullName>
    </submittedName>
</protein>
<evidence type="ECO:0000256" key="4">
    <source>
        <dbReference type="ARBA" id="ARBA00023163"/>
    </source>
</evidence>
<dbReference type="PRINTS" id="PR00039">
    <property type="entry name" value="HTHLYSR"/>
</dbReference>
<dbReference type="InterPro" id="IPR005119">
    <property type="entry name" value="LysR_subst-bd"/>
</dbReference>
<dbReference type="RefSeq" id="WP_114420489.1">
    <property type="nucleotide sequence ID" value="NZ_NQYH01000001.1"/>
</dbReference>
<evidence type="ECO:0000256" key="2">
    <source>
        <dbReference type="ARBA" id="ARBA00023015"/>
    </source>
</evidence>
<dbReference type="PANTHER" id="PTHR30118">
    <property type="entry name" value="HTH-TYPE TRANSCRIPTIONAL REGULATOR LEUO-RELATED"/>
    <property type="match status" value="1"/>
</dbReference>
<dbReference type="InterPro" id="IPR036388">
    <property type="entry name" value="WH-like_DNA-bd_sf"/>
</dbReference>
<evidence type="ECO:0000313" key="7">
    <source>
        <dbReference type="Proteomes" id="UP000266206"/>
    </source>
</evidence>
<dbReference type="InterPro" id="IPR050389">
    <property type="entry name" value="LysR-type_TF"/>
</dbReference>
<feature type="domain" description="HTH lysR-type" evidence="5">
    <location>
        <begin position="1"/>
        <end position="59"/>
    </location>
</feature>
<dbReference type="Gene3D" id="3.40.190.10">
    <property type="entry name" value="Periplasmic binding protein-like II"/>
    <property type="match status" value="2"/>
</dbReference>
<keyword evidence="2" id="KW-0805">Transcription regulation</keyword>
<dbReference type="OrthoDB" id="5495633at2"/>
<gene>
    <name evidence="6" type="ORF">CJP73_02310</name>
</gene>
<name>A0A3A1Z0M4_9BURK</name>
<organism evidence="6 7">
    <name type="scientific">Neopusillimonas maritima</name>
    <dbReference type="NCBI Taxonomy" id="2026239"/>
    <lineage>
        <taxon>Bacteria</taxon>
        <taxon>Pseudomonadati</taxon>
        <taxon>Pseudomonadota</taxon>
        <taxon>Betaproteobacteria</taxon>
        <taxon>Burkholderiales</taxon>
        <taxon>Alcaligenaceae</taxon>
        <taxon>Neopusillimonas</taxon>
    </lineage>
</organism>
<dbReference type="PANTHER" id="PTHR30118:SF15">
    <property type="entry name" value="TRANSCRIPTIONAL REGULATORY PROTEIN"/>
    <property type="match status" value="1"/>
</dbReference>
<dbReference type="Proteomes" id="UP000266206">
    <property type="component" value="Unassembled WGS sequence"/>
</dbReference>
<dbReference type="PROSITE" id="PS50931">
    <property type="entry name" value="HTH_LYSR"/>
    <property type="match status" value="1"/>
</dbReference>
<dbReference type="InterPro" id="IPR000847">
    <property type="entry name" value="LysR_HTH_N"/>
</dbReference>
<dbReference type="GO" id="GO:0003700">
    <property type="term" value="F:DNA-binding transcription factor activity"/>
    <property type="evidence" value="ECO:0007669"/>
    <property type="project" value="InterPro"/>
</dbReference>
<dbReference type="Pfam" id="PF03466">
    <property type="entry name" value="LysR_substrate"/>
    <property type="match status" value="1"/>
</dbReference>
<evidence type="ECO:0000256" key="1">
    <source>
        <dbReference type="ARBA" id="ARBA00009437"/>
    </source>
</evidence>
<dbReference type="CDD" id="cd08459">
    <property type="entry name" value="PBP2_DntR_NahR_LinR_like"/>
    <property type="match status" value="1"/>
</dbReference>
<keyword evidence="4" id="KW-0804">Transcription</keyword>
<dbReference type="SUPFAM" id="SSF53850">
    <property type="entry name" value="Periplasmic binding protein-like II"/>
    <property type="match status" value="1"/>
</dbReference>
<dbReference type="InterPro" id="IPR036390">
    <property type="entry name" value="WH_DNA-bd_sf"/>
</dbReference>
<accession>A0A3A1Z0M4</accession>
<sequence length="301" mass="34205">MKDLNLLYVFEAMWRDRSVTQAADNLGVTQAAVSSALKRLRLEYGDKLFTQVGRRMEPTPYAVELAQPLMGALAMVRKASNVHTPFDPTAARRQFTIRTRDIGEVVYFPRILKEVTKVAPGVRIRTTFQPIDDTLSGLATGRIDLALGFLPSLETAIHRKVLFKQYYVCVMRKGHPLAKKKLTHDLFRRQHHLLVEYSGSGHLVIEKALIEAGARNNIKLRLPQYLSAPHFIISSDMVWCAPVLLAETLAQHYDLVIKPVPLELPTFEIALYWHDRFHRDPANKWLRELIAQIYGATLAGN</sequence>
<dbReference type="EMBL" id="NQYH01000001">
    <property type="protein sequence ID" value="RIY42284.1"/>
    <property type="molecule type" value="Genomic_DNA"/>
</dbReference>
<evidence type="ECO:0000259" key="5">
    <source>
        <dbReference type="PROSITE" id="PS50931"/>
    </source>
</evidence>
<proteinExistence type="inferred from homology"/>
<reference evidence="6 7" key="1">
    <citation type="submission" date="2017-08" db="EMBL/GenBank/DDBJ databases">
        <title>Pusillimonas indicus sp. nov., a member of the family Alcaligenaceae isolated from surface seawater.</title>
        <authorList>
            <person name="Li J."/>
        </authorList>
    </citation>
    <scope>NUCLEOTIDE SEQUENCE [LARGE SCALE GENOMIC DNA]</scope>
    <source>
        <strain evidence="6 7">L52-1-41</strain>
    </source>
</reference>
<dbReference type="GO" id="GO:0003677">
    <property type="term" value="F:DNA binding"/>
    <property type="evidence" value="ECO:0007669"/>
    <property type="project" value="UniProtKB-KW"/>
</dbReference>
<comment type="caution">
    <text evidence="6">The sequence shown here is derived from an EMBL/GenBank/DDBJ whole genome shotgun (WGS) entry which is preliminary data.</text>
</comment>
<dbReference type="Pfam" id="PF00126">
    <property type="entry name" value="HTH_1"/>
    <property type="match status" value="1"/>
</dbReference>
<dbReference type="SUPFAM" id="SSF46785">
    <property type="entry name" value="Winged helix' DNA-binding domain"/>
    <property type="match status" value="1"/>
</dbReference>
<evidence type="ECO:0000313" key="6">
    <source>
        <dbReference type="EMBL" id="RIY42284.1"/>
    </source>
</evidence>
<dbReference type="AlphaFoldDB" id="A0A3A1Z0M4"/>
<dbReference type="Gene3D" id="1.10.10.10">
    <property type="entry name" value="Winged helix-like DNA-binding domain superfamily/Winged helix DNA-binding domain"/>
    <property type="match status" value="1"/>
</dbReference>
<keyword evidence="3" id="KW-0238">DNA-binding</keyword>